<sequence length="169" mass="19198">MTYRTDQPREHFSTGLIVGRFHPPHLGHSWFINAAADQCDALVVFVNTRAGELVPGSLRAGWLAELHANVTVVEVAHELDTNWNDNELWAKWIALFRSKWPHNTGPHAVFSSDSYVAELARRLEAQAVVVDEDRINVPISATQIRETPQQYLHFLAPQVREWVEKNLLG</sequence>
<dbReference type="InterPro" id="IPR004821">
    <property type="entry name" value="Cyt_trans-like"/>
</dbReference>
<reference evidence="1" key="1">
    <citation type="submission" date="2020-05" db="EMBL/GenBank/DDBJ databases">
        <authorList>
            <person name="Chiriac C."/>
            <person name="Salcher M."/>
            <person name="Ghai R."/>
            <person name="Kavagutti S V."/>
        </authorList>
    </citation>
    <scope>NUCLEOTIDE SEQUENCE</scope>
</reference>
<dbReference type="SUPFAM" id="SSF52374">
    <property type="entry name" value="Nucleotidylyl transferase"/>
    <property type="match status" value="1"/>
</dbReference>
<accession>A0A6J7UDD3</accession>
<evidence type="ECO:0000313" key="1">
    <source>
        <dbReference type="EMBL" id="CAB5063620.1"/>
    </source>
</evidence>
<dbReference type="Gene3D" id="3.40.50.620">
    <property type="entry name" value="HUPs"/>
    <property type="match status" value="1"/>
</dbReference>
<protein>
    <submittedName>
        <fullName evidence="1">Unannotated protein</fullName>
    </submittedName>
</protein>
<dbReference type="PANTHER" id="PTHR37512">
    <property type="entry name" value="TRIFUNCTIONAL NAD BIOSYNTHESIS/REGULATOR PROTEIN NADR"/>
    <property type="match status" value="1"/>
</dbReference>
<proteinExistence type="predicted"/>
<dbReference type="NCBIfam" id="TIGR00125">
    <property type="entry name" value="cyt_tran_rel"/>
    <property type="match status" value="1"/>
</dbReference>
<dbReference type="InterPro" id="IPR014729">
    <property type="entry name" value="Rossmann-like_a/b/a_fold"/>
</dbReference>
<name>A0A6J7UDD3_9ZZZZ</name>
<dbReference type="AlphaFoldDB" id="A0A6J7UDD3"/>
<dbReference type="InterPro" id="IPR052735">
    <property type="entry name" value="NAD_biosynth-regulator"/>
</dbReference>
<dbReference type="EMBL" id="CAFBQU010000011">
    <property type="protein sequence ID" value="CAB5063620.1"/>
    <property type="molecule type" value="Genomic_DNA"/>
</dbReference>
<gene>
    <name evidence="1" type="ORF">UFOPK4347_00615</name>
</gene>
<dbReference type="PANTHER" id="PTHR37512:SF1">
    <property type="entry name" value="NADR_TTD14 AAA DOMAIN-CONTAINING PROTEIN"/>
    <property type="match status" value="1"/>
</dbReference>
<organism evidence="1">
    <name type="scientific">freshwater metagenome</name>
    <dbReference type="NCBI Taxonomy" id="449393"/>
    <lineage>
        <taxon>unclassified sequences</taxon>
        <taxon>metagenomes</taxon>
        <taxon>ecological metagenomes</taxon>
    </lineage>
</organism>
<dbReference type="GO" id="GO:0003824">
    <property type="term" value="F:catalytic activity"/>
    <property type="evidence" value="ECO:0007669"/>
    <property type="project" value="InterPro"/>
</dbReference>